<dbReference type="GO" id="GO:0004888">
    <property type="term" value="F:transmembrane signaling receptor activity"/>
    <property type="evidence" value="ECO:0007669"/>
    <property type="project" value="InterPro"/>
</dbReference>
<name>A0A553PAZ5_TIGCA</name>
<accession>A0A553PAZ5</accession>
<dbReference type="EMBL" id="VCGU01000005">
    <property type="protein sequence ID" value="TRY74854.1"/>
    <property type="molecule type" value="Genomic_DNA"/>
</dbReference>
<feature type="domain" description="Neurotransmitter-gated ion-channel transmembrane" evidence="14">
    <location>
        <begin position="256"/>
        <end position="348"/>
    </location>
</feature>
<dbReference type="Gene3D" id="2.70.170.10">
    <property type="entry name" value="Neurotransmitter-gated ion-channel ligand-binding domain"/>
    <property type="match status" value="1"/>
</dbReference>
<feature type="signal peptide" evidence="12">
    <location>
        <begin position="1"/>
        <end position="22"/>
    </location>
</feature>
<keyword evidence="6 12" id="KW-0732">Signal</keyword>
<feature type="transmembrane region" description="Helical" evidence="11">
    <location>
        <begin position="252"/>
        <end position="273"/>
    </location>
</feature>
<comment type="caution">
    <text evidence="15">The sequence shown here is derived from an EMBL/GenBank/DDBJ whole genome shotgun (WGS) entry which is preliminary data.</text>
</comment>
<dbReference type="SUPFAM" id="SSF63712">
    <property type="entry name" value="Nicotinic receptor ligand binding domain-like"/>
    <property type="match status" value="1"/>
</dbReference>
<dbReference type="PANTHER" id="PTHR18945">
    <property type="entry name" value="NEUROTRANSMITTER GATED ION CHANNEL"/>
    <property type="match status" value="1"/>
</dbReference>
<gene>
    <name evidence="15" type="ORF">TCAL_00537</name>
</gene>
<evidence type="ECO:0000256" key="4">
    <source>
        <dbReference type="ARBA" id="ARBA00022475"/>
    </source>
</evidence>
<dbReference type="GO" id="GO:0005886">
    <property type="term" value="C:plasma membrane"/>
    <property type="evidence" value="ECO:0007669"/>
    <property type="project" value="UniProtKB-SubCell"/>
</dbReference>
<evidence type="ECO:0000256" key="3">
    <source>
        <dbReference type="ARBA" id="ARBA00022448"/>
    </source>
</evidence>
<evidence type="ECO:0000313" key="16">
    <source>
        <dbReference type="Proteomes" id="UP000318571"/>
    </source>
</evidence>
<dbReference type="InterPro" id="IPR038050">
    <property type="entry name" value="Neuro_actylchol_rec"/>
</dbReference>
<evidence type="ECO:0000256" key="2">
    <source>
        <dbReference type="ARBA" id="ARBA00004236"/>
    </source>
</evidence>
<keyword evidence="16" id="KW-1185">Reference proteome</keyword>
<evidence type="ECO:0008006" key="17">
    <source>
        <dbReference type="Google" id="ProtNLM"/>
    </source>
</evidence>
<evidence type="ECO:0000256" key="8">
    <source>
        <dbReference type="ARBA" id="ARBA00023065"/>
    </source>
</evidence>
<dbReference type="AlphaFoldDB" id="A0A553PAZ5"/>
<comment type="subcellular location">
    <subcellularLocation>
        <location evidence="2">Cell membrane</location>
    </subcellularLocation>
    <subcellularLocation>
        <location evidence="1">Membrane</location>
        <topology evidence="1">Multi-pass membrane protein</topology>
    </subcellularLocation>
</comment>
<feature type="chain" id="PRO_5021750496" description="Neurotransmitter-gated ion-channel ligand-binding domain-containing protein" evidence="12">
    <location>
        <begin position="23"/>
        <end position="441"/>
    </location>
</feature>
<evidence type="ECO:0000256" key="5">
    <source>
        <dbReference type="ARBA" id="ARBA00022692"/>
    </source>
</evidence>
<dbReference type="InterPro" id="IPR036734">
    <property type="entry name" value="Neur_chan_lig-bd_sf"/>
</dbReference>
<keyword evidence="7 11" id="KW-1133">Transmembrane helix</keyword>
<dbReference type="PRINTS" id="PR00253">
    <property type="entry name" value="GABAARECEPTR"/>
</dbReference>
<dbReference type="InterPro" id="IPR036719">
    <property type="entry name" value="Neuro-gated_channel_TM_sf"/>
</dbReference>
<organism evidence="15 16">
    <name type="scientific">Tigriopus californicus</name>
    <name type="common">Marine copepod</name>
    <dbReference type="NCBI Taxonomy" id="6832"/>
    <lineage>
        <taxon>Eukaryota</taxon>
        <taxon>Metazoa</taxon>
        <taxon>Ecdysozoa</taxon>
        <taxon>Arthropoda</taxon>
        <taxon>Crustacea</taxon>
        <taxon>Multicrustacea</taxon>
        <taxon>Hexanauplia</taxon>
        <taxon>Copepoda</taxon>
        <taxon>Harpacticoida</taxon>
        <taxon>Harpacticidae</taxon>
        <taxon>Tigriopus</taxon>
    </lineage>
</organism>
<evidence type="ECO:0000256" key="10">
    <source>
        <dbReference type="ARBA" id="ARBA00023303"/>
    </source>
</evidence>
<dbReference type="SUPFAM" id="SSF90112">
    <property type="entry name" value="Neurotransmitter-gated ion-channel transmembrane pore"/>
    <property type="match status" value="1"/>
</dbReference>
<feature type="transmembrane region" description="Helical" evidence="11">
    <location>
        <begin position="314"/>
        <end position="337"/>
    </location>
</feature>
<dbReference type="GO" id="GO:0005230">
    <property type="term" value="F:extracellular ligand-gated monoatomic ion channel activity"/>
    <property type="evidence" value="ECO:0007669"/>
    <property type="project" value="InterPro"/>
</dbReference>
<dbReference type="Pfam" id="PF02931">
    <property type="entry name" value="Neur_chan_LBD"/>
    <property type="match status" value="1"/>
</dbReference>
<evidence type="ECO:0000313" key="15">
    <source>
        <dbReference type="EMBL" id="TRY74854.1"/>
    </source>
</evidence>
<dbReference type="InterPro" id="IPR006029">
    <property type="entry name" value="Neurotrans-gated_channel_TM"/>
</dbReference>
<evidence type="ECO:0000256" key="9">
    <source>
        <dbReference type="ARBA" id="ARBA00023136"/>
    </source>
</evidence>
<evidence type="ECO:0000259" key="14">
    <source>
        <dbReference type="Pfam" id="PF02932"/>
    </source>
</evidence>
<evidence type="ECO:0000256" key="1">
    <source>
        <dbReference type="ARBA" id="ARBA00004141"/>
    </source>
</evidence>
<evidence type="ECO:0000259" key="13">
    <source>
        <dbReference type="Pfam" id="PF02931"/>
    </source>
</evidence>
<dbReference type="GO" id="GO:0005254">
    <property type="term" value="F:chloride channel activity"/>
    <property type="evidence" value="ECO:0007669"/>
    <property type="project" value="UniProtKB-ARBA"/>
</dbReference>
<keyword evidence="5 11" id="KW-0812">Transmembrane</keyword>
<dbReference type="Gene3D" id="1.20.58.390">
    <property type="entry name" value="Neurotransmitter-gated ion-channel transmembrane domain"/>
    <property type="match status" value="1"/>
</dbReference>
<keyword evidence="9 11" id="KW-0472">Membrane</keyword>
<evidence type="ECO:0000256" key="11">
    <source>
        <dbReference type="SAM" id="Phobius"/>
    </source>
</evidence>
<dbReference type="Proteomes" id="UP000318571">
    <property type="component" value="Chromosome 2"/>
</dbReference>
<evidence type="ECO:0000256" key="12">
    <source>
        <dbReference type="SAM" id="SignalP"/>
    </source>
</evidence>
<keyword evidence="3" id="KW-0813">Transport</keyword>
<dbReference type="InterPro" id="IPR006028">
    <property type="entry name" value="GABAA/Glycine_rcpt"/>
</dbReference>
<keyword evidence="4" id="KW-1003">Cell membrane</keyword>
<dbReference type="CDD" id="cd19049">
    <property type="entry name" value="LGIC_TM_anion"/>
    <property type="match status" value="1"/>
</dbReference>
<keyword evidence="10" id="KW-0407">Ion channel</keyword>
<feature type="domain" description="Neurotransmitter-gated ion-channel ligand-binding" evidence="13">
    <location>
        <begin position="93"/>
        <end position="215"/>
    </location>
</feature>
<evidence type="ECO:0000256" key="6">
    <source>
        <dbReference type="ARBA" id="ARBA00022729"/>
    </source>
</evidence>
<dbReference type="InterPro" id="IPR006202">
    <property type="entry name" value="Neur_chan_lig-bd"/>
</dbReference>
<evidence type="ECO:0000256" key="7">
    <source>
        <dbReference type="ARBA" id="ARBA00022989"/>
    </source>
</evidence>
<sequence length="441" mass="51027">MPGSGFWPIFCFILLIIRWVSPYETLPHEMITSGASPCSTGNCKSFDEGHTLDYNDELESSYFTHSSTSPGLSLLMDNNYCNPNRSYVWCLPRDYNQEKHPFTYSHLTNKSLPWRYDFKFVVEEISNVNDKAQTMSISMYFGVSWLDPRLQINATAKEWTEVKTGPKNEVNVSPESLRYIWYPELEIYGLERFGRQRVLKEMSGVRIRKNKTIHYELGFEDLPEKDQSVVLPSGTYAACGFQVQLQRKQMQYLIQVYLPSCMFVVVSWVSFLIKPEVVPGRMALLVTLFLVLINIFNSVRERAPISSRLNAVDLYLVVCIFWVFGALMEYAVILLLLKKRRRPKYSIDTGLKNMFHSNNGEMAKCTQASSNELELQSPIIRRPKKVTDHVNPHMHAVCDNIDAWSMWLSPPLFIIFNLAYGFAYQHVDVDPPEPHQFQEDT</sequence>
<dbReference type="GO" id="GO:0099095">
    <property type="term" value="F:ligand-gated monoatomic anion channel activity"/>
    <property type="evidence" value="ECO:0007669"/>
    <property type="project" value="UniProtKB-ARBA"/>
</dbReference>
<keyword evidence="8" id="KW-0406">Ion transport</keyword>
<dbReference type="InterPro" id="IPR006201">
    <property type="entry name" value="Neur_channel"/>
</dbReference>
<feature type="transmembrane region" description="Helical" evidence="11">
    <location>
        <begin position="282"/>
        <end position="299"/>
    </location>
</feature>
<dbReference type="Pfam" id="PF02932">
    <property type="entry name" value="Neur_chan_memb"/>
    <property type="match status" value="1"/>
</dbReference>
<dbReference type="STRING" id="6832.A0A553PAZ5"/>
<protein>
    <recommendedName>
        <fullName evidence="17">Neurotransmitter-gated ion-channel ligand-binding domain-containing protein</fullName>
    </recommendedName>
</protein>
<reference evidence="15 16" key="1">
    <citation type="journal article" date="2018" name="Nat. Ecol. Evol.">
        <title>Genomic signatures of mitonuclear coevolution across populations of Tigriopus californicus.</title>
        <authorList>
            <person name="Barreto F.S."/>
            <person name="Watson E.T."/>
            <person name="Lima T.G."/>
            <person name="Willett C.S."/>
            <person name="Edmands S."/>
            <person name="Li W."/>
            <person name="Burton R.S."/>
        </authorList>
    </citation>
    <scope>NUCLEOTIDE SEQUENCE [LARGE SCALE GENOMIC DNA]</scope>
    <source>
        <strain evidence="15 16">San Diego</strain>
    </source>
</reference>
<proteinExistence type="predicted"/>